<evidence type="ECO:0000256" key="1">
    <source>
        <dbReference type="ARBA" id="ARBA00004585"/>
    </source>
</evidence>
<evidence type="ECO:0000313" key="15">
    <source>
        <dbReference type="EMBL" id="CAK8985210.1"/>
    </source>
</evidence>
<keyword evidence="17" id="KW-1185">Reference proteome</keyword>
<sequence length="343" mass="40268">MAAYEGFLTSVYAGKDIFRPTFFELIAQEQLNEVFRPAVRFIVDIWRERTTFFRVILDSWESIYSLLLLLLEGYHLRVHGATFAEHFFGLRRQETASARLLPLEAFERARERSQAPPLTRRQQWTSLFVVVVLPWLSKKCKDRFRQVEASTQPRSSRELLFYRLYPAVHALESLVSLTYRLLYLFEQTDIWSPWLQALNLKLARHFPDPPSEDSSMRIQDVFKICGQAALWGTVYVLQFLQWWYQREHLLQPTRPKKAPPPPPMRFPYPEGRLEGARFRLVVLPEDPRICALCHRIRQNPAMSCAGYAFCYTCLVPHVQEFGHCPVSGEQMLGEDIRRIRDEG</sequence>
<accession>A0ABP0H4R3</accession>
<dbReference type="CDD" id="cd16451">
    <property type="entry name" value="mRING_PEX12"/>
    <property type="match status" value="1"/>
</dbReference>
<keyword evidence="8" id="KW-0862">Zinc</keyword>
<keyword evidence="11 13" id="KW-0472">Membrane</keyword>
<evidence type="ECO:0000313" key="16">
    <source>
        <dbReference type="EMBL" id="CAK9117032.1"/>
    </source>
</evidence>
<protein>
    <recommendedName>
        <fullName evidence="13">Peroxisome assembly protein 12</fullName>
    </recommendedName>
    <alternativeName>
        <fullName evidence="13">Peroxin-12</fullName>
    </alternativeName>
</protein>
<comment type="similarity">
    <text evidence="3 13">Belongs to the pex2/pex10/pex12 family.</text>
</comment>
<evidence type="ECO:0000256" key="11">
    <source>
        <dbReference type="ARBA" id="ARBA00023136"/>
    </source>
</evidence>
<dbReference type="InterPro" id="IPR013083">
    <property type="entry name" value="Znf_RING/FYVE/PHD"/>
</dbReference>
<dbReference type="EMBL" id="CAXAMN010028583">
    <property type="protein sequence ID" value="CAK9117032.1"/>
    <property type="molecule type" value="Genomic_DNA"/>
</dbReference>
<comment type="subcellular location">
    <subcellularLocation>
        <location evidence="1">Peroxisome membrane</location>
        <topology evidence="1">Multi-pass membrane protein</topology>
    </subcellularLocation>
</comment>
<keyword evidence="12 13" id="KW-0576">Peroxisome</keyword>
<evidence type="ECO:0000256" key="2">
    <source>
        <dbReference type="ARBA" id="ARBA00004906"/>
    </source>
</evidence>
<proteinExistence type="inferred from homology"/>
<evidence type="ECO:0000256" key="8">
    <source>
        <dbReference type="ARBA" id="ARBA00022833"/>
    </source>
</evidence>
<dbReference type="InterPro" id="IPR006845">
    <property type="entry name" value="Pex_N"/>
</dbReference>
<dbReference type="InterPro" id="IPR017375">
    <property type="entry name" value="PEX12"/>
</dbReference>
<keyword evidence="6" id="KW-0479">Metal-binding</keyword>
<dbReference type="PIRSF" id="PIRSF038074">
    <property type="entry name" value="Peroxisome_assembly_p12"/>
    <property type="match status" value="1"/>
</dbReference>
<evidence type="ECO:0000256" key="9">
    <source>
        <dbReference type="ARBA" id="ARBA00022927"/>
    </source>
</evidence>
<dbReference type="PANTHER" id="PTHR12888">
    <property type="entry name" value="PEROXISOME ASSEMBLY PROTEIN 12 PEROXIN-12"/>
    <property type="match status" value="1"/>
</dbReference>
<comment type="caution">
    <text evidence="15">The sequence shown here is derived from an EMBL/GenBank/DDBJ whole genome shotgun (WGS) entry which is preliminary data.</text>
</comment>
<keyword evidence="9" id="KW-0653">Protein transport</keyword>
<dbReference type="EMBL" id="CAXAMN010000001">
    <property type="protein sequence ID" value="CAK8985210.1"/>
    <property type="molecule type" value="Genomic_DNA"/>
</dbReference>
<dbReference type="Pfam" id="PF04757">
    <property type="entry name" value="Pex2_Pex12"/>
    <property type="match status" value="1"/>
</dbReference>
<keyword evidence="5" id="KW-0812">Transmembrane</keyword>
<dbReference type="Proteomes" id="UP001642484">
    <property type="component" value="Unassembled WGS sequence"/>
</dbReference>
<evidence type="ECO:0000256" key="10">
    <source>
        <dbReference type="ARBA" id="ARBA00022989"/>
    </source>
</evidence>
<dbReference type="SUPFAM" id="SSF57850">
    <property type="entry name" value="RING/U-box"/>
    <property type="match status" value="1"/>
</dbReference>
<dbReference type="PANTHER" id="PTHR12888:SF0">
    <property type="entry name" value="PEROXISOME ASSEMBLY PROTEIN 12"/>
    <property type="match status" value="1"/>
</dbReference>
<evidence type="ECO:0000256" key="6">
    <source>
        <dbReference type="ARBA" id="ARBA00022723"/>
    </source>
</evidence>
<gene>
    <name evidence="15" type="ORF">CCMP2556_LOCUS19</name>
    <name evidence="16" type="ORF">CCMP2556_LOCUS54471</name>
</gene>
<organism evidence="15 17">
    <name type="scientific">Durusdinium trenchii</name>
    <dbReference type="NCBI Taxonomy" id="1381693"/>
    <lineage>
        <taxon>Eukaryota</taxon>
        <taxon>Sar</taxon>
        <taxon>Alveolata</taxon>
        <taxon>Dinophyceae</taxon>
        <taxon>Suessiales</taxon>
        <taxon>Symbiodiniaceae</taxon>
        <taxon>Durusdinium</taxon>
    </lineage>
</organism>
<evidence type="ECO:0000313" key="17">
    <source>
        <dbReference type="Proteomes" id="UP001642484"/>
    </source>
</evidence>
<comment type="pathway">
    <text evidence="2">Protein modification; protein ubiquitination.</text>
</comment>
<evidence type="ECO:0000256" key="4">
    <source>
        <dbReference type="ARBA" id="ARBA00022448"/>
    </source>
</evidence>
<name>A0ABP0H4R3_9DINO</name>
<feature type="domain" description="Pex N-terminal" evidence="14">
    <location>
        <begin position="28"/>
        <end position="245"/>
    </location>
</feature>
<keyword evidence="10" id="KW-1133">Transmembrane helix</keyword>
<reference evidence="15 17" key="1">
    <citation type="submission" date="2024-02" db="EMBL/GenBank/DDBJ databases">
        <authorList>
            <person name="Chen Y."/>
            <person name="Shah S."/>
            <person name="Dougan E. K."/>
            <person name="Thang M."/>
            <person name="Chan C."/>
        </authorList>
    </citation>
    <scope>NUCLEOTIDE SEQUENCE [LARGE SCALE GENOMIC DNA]</scope>
</reference>
<evidence type="ECO:0000259" key="14">
    <source>
        <dbReference type="Pfam" id="PF04757"/>
    </source>
</evidence>
<evidence type="ECO:0000256" key="13">
    <source>
        <dbReference type="PIRNR" id="PIRNR038074"/>
    </source>
</evidence>
<evidence type="ECO:0000256" key="7">
    <source>
        <dbReference type="ARBA" id="ARBA00022771"/>
    </source>
</evidence>
<evidence type="ECO:0000256" key="3">
    <source>
        <dbReference type="ARBA" id="ARBA00008704"/>
    </source>
</evidence>
<keyword evidence="4" id="KW-0813">Transport</keyword>
<evidence type="ECO:0000256" key="12">
    <source>
        <dbReference type="ARBA" id="ARBA00023140"/>
    </source>
</evidence>
<comment type="function">
    <text evidence="13">Component of a retrotranslocation channel required for peroxisome organization by mediating export of the PEX5 receptor from peroxisomes to the cytosol, thereby promoting PEX5 recycling.</text>
</comment>
<dbReference type="Gene3D" id="3.30.40.10">
    <property type="entry name" value="Zinc/RING finger domain, C3HC4 (zinc finger)"/>
    <property type="match status" value="1"/>
</dbReference>
<keyword evidence="7" id="KW-0863">Zinc-finger</keyword>
<evidence type="ECO:0000256" key="5">
    <source>
        <dbReference type="ARBA" id="ARBA00022692"/>
    </source>
</evidence>